<proteinExistence type="inferred from homology"/>
<dbReference type="AlphaFoldDB" id="A0A7N0T6U3"/>
<evidence type="ECO:0000256" key="3">
    <source>
        <dbReference type="SAM" id="SignalP"/>
    </source>
</evidence>
<dbReference type="Gramene" id="Kaladp0024s0463.1.v1.1">
    <property type="protein sequence ID" value="Kaladp0024s0463.1.v1.1"/>
    <property type="gene ID" value="Kaladp0024s0463.v1.1"/>
</dbReference>
<protein>
    <submittedName>
        <fullName evidence="4">Uncharacterized protein</fullName>
    </submittedName>
</protein>
<feature type="chain" id="PRO_5029820912" evidence="3">
    <location>
        <begin position="19"/>
        <end position="163"/>
    </location>
</feature>
<dbReference type="InterPro" id="IPR006041">
    <property type="entry name" value="Pollen_Ole_e1_allergen"/>
</dbReference>
<evidence type="ECO:0000256" key="2">
    <source>
        <dbReference type="ARBA" id="ARBA00023157"/>
    </source>
</evidence>
<feature type="signal peptide" evidence="3">
    <location>
        <begin position="1"/>
        <end position="18"/>
    </location>
</feature>
<evidence type="ECO:0000256" key="1">
    <source>
        <dbReference type="ARBA" id="ARBA00010049"/>
    </source>
</evidence>
<keyword evidence="2" id="KW-1015">Disulfide bond</keyword>
<dbReference type="PANTHER" id="PTHR31614">
    <property type="entry name" value="PROTEIN DOWNSTREAM OF FLC-RELATED"/>
    <property type="match status" value="1"/>
</dbReference>
<comment type="similarity">
    <text evidence="1">Belongs to the Ole e I family.</text>
</comment>
<reference evidence="4" key="1">
    <citation type="submission" date="2021-01" db="UniProtKB">
        <authorList>
            <consortium name="EnsemblPlants"/>
        </authorList>
    </citation>
    <scope>IDENTIFICATION</scope>
</reference>
<accession>A0A7N0T6U3</accession>
<dbReference type="Proteomes" id="UP000594263">
    <property type="component" value="Unplaced"/>
</dbReference>
<dbReference type="PANTHER" id="PTHR31614:SF5">
    <property type="entry name" value="ALLERGEN-LIKE PROTEIN BRSN20"/>
    <property type="match status" value="1"/>
</dbReference>
<dbReference type="Pfam" id="PF01190">
    <property type="entry name" value="Pollen_Ole_e_1"/>
    <property type="match status" value="1"/>
</dbReference>
<name>A0A7N0T6U3_KALFE</name>
<evidence type="ECO:0000313" key="5">
    <source>
        <dbReference type="Proteomes" id="UP000594263"/>
    </source>
</evidence>
<dbReference type="EnsemblPlants" id="Kaladp0024s0463.1.v1.1">
    <property type="protein sequence ID" value="Kaladp0024s0463.1.v1.1"/>
    <property type="gene ID" value="Kaladp0024s0463.v1.1"/>
</dbReference>
<sequence length="163" mass="17814">MAKLLLLLAVLLPALAAARHVTTTRRSLTVSGRAYCDNCQAGFETPVTQYIQGAKVKIECTSRKTNRVSWTSEEATTDSTGTYHIKVDEEYPDHTCDVVLVSSPVAGCSKADPARDRARVILFRNNGMVSDDRVANNVGFMSDEPLAACAQVMQQYQLADEDV</sequence>
<organism evidence="4 5">
    <name type="scientific">Kalanchoe fedtschenkoi</name>
    <name type="common">Lavender scallops</name>
    <name type="synonym">South American air plant</name>
    <dbReference type="NCBI Taxonomy" id="63787"/>
    <lineage>
        <taxon>Eukaryota</taxon>
        <taxon>Viridiplantae</taxon>
        <taxon>Streptophyta</taxon>
        <taxon>Embryophyta</taxon>
        <taxon>Tracheophyta</taxon>
        <taxon>Spermatophyta</taxon>
        <taxon>Magnoliopsida</taxon>
        <taxon>eudicotyledons</taxon>
        <taxon>Gunneridae</taxon>
        <taxon>Pentapetalae</taxon>
        <taxon>Saxifragales</taxon>
        <taxon>Crassulaceae</taxon>
        <taxon>Kalanchoe</taxon>
    </lineage>
</organism>
<keyword evidence="3" id="KW-0732">Signal</keyword>
<evidence type="ECO:0000313" key="4">
    <source>
        <dbReference type="EnsemblPlants" id="Kaladp0024s0463.1.v1.1"/>
    </source>
</evidence>
<keyword evidence="5" id="KW-1185">Reference proteome</keyword>
<dbReference type="OMA" id="AGHYRIE"/>